<evidence type="ECO:0000256" key="8">
    <source>
        <dbReference type="ARBA" id="ARBA00023211"/>
    </source>
</evidence>
<dbReference type="NCBIfam" id="TIGR04329">
    <property type="entry name" value="cas1_PREFRAN"/>
    <property type="match status" value="1"/>
</dbReference>
<keyword evidence="5 10" id="KW-0460">Magnesium</keyword>
<keyword evidence="1 10" id="KW-0540">Nuclease</keyword>
<dbReference type="GO" id="GO:0043571">
    <property type="term" value="P:maintenance of CRISPR repeat elements"/>
    <property type="evidence" value="ECO:0007669"/>
    <property type="project" value="UniProtKB-UniRule"/>
</dbReference>
<dbReference type="InterPro" id="IPR027617">
    <property type="entry name" value="Cas1_PREFRAN"/>
</dbReference>
<dbReference type="GO" id="GO:0003677">
    <property type="term" value="F:DNA binding"/>
    <property type="evidence" value="ECO:0007669"/>
    <property type="project" value="UniProtKB-KW"/>
</dbReference>
<evidence type="ECO:0000313" key="11">
    <source>
        <dbReference type="EMBL" id="PIQ69002.1"/>
    </source>
</evidence>
<keyword evidence="6 10" id="KW-0051">Antiviral defense</keyword>
<comment type="subunit">
    <text evidence="9 10">Homodimer, forms a heterotetramer with a Cas2 homodimer.</text>
</comment>
<dbReference type="HAMAP" id="MF_01470">
    <property type="entry name" value="Cas1"/>
    <property type="match status" value="1"/>
</dbReference>
<dbReference type="CDD" id="cd09634">
    <property type="entry name" value="Cas1_I-II-III"/>
    <property type="match status" value="1"/>
</dbReference>
<dbReference type="EMBL" id="PCVG01000015">
    <property type="protein sequence ID" value="PIQ69002.1"/>
    <property type="molecule type" value="Genomic_DNA"/>
</dbReference>
<dbReference type="NCBIfam" id="TIGR00287">
    <property type="entry name" value="cas1"/>
    <property type="match status" value="1"/>
</dbReference>
<sequence>MISLPDFKEKQLLYIRAERGVFNKIKFQNDNIVFSKDDKIINRASCHKVFAVFVLGDITITSGLMKDGIKHGVSFFFLKDNFESYANFGATAEGHYLLRMRQYALSEKQELTMAKAIVGNKITNQCALLKERKLTKGMYKDMNEMFTTVEKADSHDSIRGIEGNASRRFFGEYFGSINWVRRAPRAKQDIPNFLMDIGYSMLFNCMDSLLRLYGFDTYKGFYHKLFFQRKSLACDIMEPFRSVIDKQILKAFNLGQIDEKDFKVAGGKYTIEFEKSRKYAELFMEAIMEHKEELYNFVQGLYRHVMNDGKHEFPEFKIGK</sequence>
<evidence type="ECO:0000256" key="9">
    <source>
        <dbReference type="ARBA" id="ARBA00038592"/>
    </source>
</evidence>
<keyword evidence="2 10" id="KW-0479">Metal-binding</keyword>
<evidence type="ECO:0000256" key="2">
    <source>
        <dbReference type="ARBA" id="ARBA00022723"/>
    </source>
</evidence>
<dbReference type="AlphaFoldDB" id="A0A2H0KCN1"/>
<keyword evidence="3 10" id="KW-0255">Endonuclease</keyword>
<comment type="caution">
    <text evidence="11">The sequence shown here is derived from an EMBL/GenBank/DDBJ whole genome shotgun (WGS) entry which is preliminary data.</text>
</comment>
<organism evidence="11 12">
    <name type="scientific">Candidatus Taylorbacteria bacterium CG11_big_fil_rev_8_21_14_0_20_46_11</name>
    <dbReference type="NCBI Taxonomy" id="1975025"/>
    <lineage>
        <taxon>Bacteria</taxon>
        <taxon>Candidatus Tayloriibacteriota</taxon>
    </lineage>
</organism>
<dbReference type="Pfam" id="PF01867">
    <property type="entry name" value="Cas_Cas1"/>
    <property type="match status" value="1"/>
</dbReference>
<evidence type="ECO:0000256" key="7">
    <source>
        <dbReference type="ARBA" id="ARBA00023125"/>
    </source>
</evidence>
<evidence type="ECO:0000256" key="6">
    <source>
        <dbReference type="ARBA" id="ARBA00023118"/>
    </source>
</evidence>
<comment type="function">
    <text evidence="10">CRISPR (clustered regularly interspaced short palindromic repeat), is an adaptive immune system that provides protection against mobile genetic elements (viruses, transposable elements and conjugative plasmids). CRISPR clusters contain spacers, sequences complementary to antecedent mobile elements, and target invading nucleic acids. CRISPR clusters are transcribed and processed into CRISPR RNA (crRNA). Acts as a dsDNA endonuclease. Involved in the integration of spacer DNA into the CRISPR cassette.</text>
</comment>
<evidence type="ECO:0000256" key="3">
    <source>
        <dbReference type="ARBA" id="ARBA00022759"/>
    </source>
</evidence>
<evidence type="ECO:0000256" key="5">
    <source>
        <dbReference type="ARBA" id="ARBA00022842"/>
    </source>
</evidence>
<feature type="binding site" evidence="10">
    <location>
        <position position="223"/>
    </location>
    <ligand>
        <name>Mn(2+)</name>
        <dbReference type="ChEBI" id="CHEBI:29035"/>
    </ligand>
</feature>
<dbReference type="EC" id="3.1.-.-" evidence="10"/>
<feature type="binding site" evidence="10">
    <location>
        <position position="238"/>
    </location>
    <ligand>
        <name>Mn(2+)</name>
        <dbReference type="ChEBI" id="CHEBI:29035"/>
    </ligand>
</feature>
<dbReference type="Gene3D" id="1.20.120.920">
    <property type="entry name" value="CRISPR-associated endonuclease Cas1, C-terminal domain"/>
    <property type="match status" value="1"/>
</dbReference>
<comment type="cofactor">
    <cofactor evidence="10">
        <name>Mg(2+)</name>
        <dbReference type="ChEBI" id="CHEBI:18420"/>
    </cofactor>
    <cofactor evidence="10">
        <name>Mn(2+)</name>
        <dbReference type="ChEBI" id="CHEBI:29035"/>
    </cofactor>
</comment>
<proteinExistence type="inferred from homology"/>
<dbReference type="GO" id="GO:0051607">
    <property type="term" value="P:defense response to virus"/>
    <property type="evidence" value="ECO:0007669"/>
    <property type="project" value="UniProtKB-UniRule"/>
</dbReference>
<dbReference type="GO" id="GO:0016787">
    <property type="term" value="F:hydrolase activity"/>
    <property type="evidence" value="ECO:0007669"/>
    <property type="project" value="UniProtKB-KW"/>
</dbReference>
<keyword evidence="8 10" id="KW-0464">Manganese</keyword>
<protein>
    <recommendedName>
        <fullName evidence="10">CRISPR-associated endonuclease Cas1</fullName>
        <ecNumber evidence="10">3.1.-.-</ecNumber>
    </recommendedName>
</protein>
<evidence type="ECO:0000256" key="4">
    <source>
        <dbReference type="ARBA" id="ARBA00022801"/>
    </source>
</evidence>
<dbReference type="Gene3D" id="3.100.10.20">
    <property type="entry name" value="CRISPR-associated endonuclease Cas1, N-terminal domain"/>
    <property type="match status" value="1"/>
</dbReference>
<dbReference type="InterPro" id="IPR050646">
    <property type="entry name" value="Cas1"/>
</dbReference>
<dbReference type="GO" id="GO:0004520">
    <property type="term" value="F:DNA endonuclease activity"/>
    <property type="evidence" value="ECO:0007669"/>
    <property type="project" value="InterPro"/>
</dbReference>
<feature type="binding site" evidence="10">
    <location>
        <position position="162"/>
    </location>
    <ligand>
        <name>Mn(2+)</name>
        <dbReference type="ChEBI" id="CHEBI:29035"/>
    </ligand>
</feature>
<evidence type="ECO:0000256" key="1">
    <source>
        <dbReference type="ARBA" id="ARBA00022722"/>
    </source>
</evidence>
<evidence type="ECO:0000256" key="10">
    <source>
        <dbReference type="HAMAP-Rule" id="MF_01470"/>
    </source>
</evidence>
<dbReference type="PANTHER" id="PTHR34353">
    <property type="entry name" value="CRISPR-ASSOCIATED ENDONUCLEASE CAS1 1"/>
    <property type="match status" value="1"/>
</dbReference>
<dbReference type="Proteomes" id="UP000229342">
    <property type="component" value="Unassembled WGS sequence"/>
</dbReference>
<dbReference type="InterPro" id="IPR042206">
    <property type="entry name" value="CRISPR-assoc_Cas1_C"/>
</dbReference>
<gene>
    <name evidence="10" type="primary">cas1</name>
    <name evidence="11" type="ORF">COV91_01245</name>
</gene>
<dbReference type="InterPro" id="IPR042211">
    <property type="entry name" value="CRISPR-assoc_Cas1_N"/>
</dbReference>
<accession>A0A2H0KCN1</accession>
<evidence type="ECO:0000313" key="12">
    <source>
        <dbReference type="Proteomes" id="UP000229342"/>
    </source>
</evidence>
<dbReference type="GO" id="GO:0046872">
    <property type="term" value="F:metal ion binding"/>
    <property type="evidence" value="ECO:0007669"/>
    <property type="project" value="UniProtKB-UniRule"/>
</dbReference>
<keyword evidence="7 10" id="KW-0238">DNA-binding</keyword>
<dbReference type="PANTHER" id="PTHR34353:SF2">
    <property type="entry name" value="CRISPR-ASSOCIATED ENDONUCLEASE CAS1 1"/>
    <property type="match status" value="1"/>
</dbReference>
<reference evidence="11 12" key="1">
    <citation type="submission" date="2017-09" db="EMBL/GenBank/DDBJ databases">
        <title>Depth-based differentiation of microbial function through sediment-hosted aquifers and enrichment of novel symbionts in the deep terrestrial subsurface.</title>
        <authorList>
            <person name="Probst A.J."/>
            <person name="Ladd B."/>
            <person name="Jarett J.K."/>
            <person name="Geller-Mcgrath D.E."/>
            <person name="Sieber C.M."/>
            <person name="Emerson J.B."/>
            <person name="Anantharaman K."/>
            <person name="Thomas B.C."/>
            <person name="Malmstrom R."/>
            <person name="Stieglmeier M."/>
            <person name="Klingl A."/>
            <person name="Woyke T."/>
            <person name="Ryan C.M."/>
            <person name="Banfield J.F."/>
        </authorList>
    </citation>
    <scope>NUCLEOTIDE SEQUENCE [LARGE SCALE GENOMIC DNA]</scope>
    <source>
        <strain evidence="11">CG11_big_fil_rev_8_21_14_0_20_46_11</strain>
    </source>
</reference>
<dbReference type="InterPro" id="IPR002729">
    <property type="entry name" value="CRISPR-assoc_Cas1"/>
</dbReference>
<keyword evidence="4 10" id="KW-0378">Hydrolase</keyword>
<name>A0A2H0KCN1_9BACT</name>
<comment type="similarity">
    <text evidence="10">Belongs to the CRISPR-associated endonuclease Cas1 family.</text>
</comment>